<feature type="compositionally biased region" description="Polar residues" evidence="8">
    <location>
        <begin position="286"/>
        <end position="296"/>
    </location>
</feature>
<evidence type="ECO:0000256" key="8">
    <source>
        <dbReference type="SAM" id="MobiDB-lite"/>
    </source>
</evidence>
<name>A0ABY7DVN1_MYAAR</name>
<feature type="region of interest" description="Disordered" evidence="8">
    <location>
        <begin position="270"/>
        <end position="296"/>
    </location>
</feature>
<dbReference type="SMART" id="SM00044">
    <property type="entry name" value="CYCc"/>
    <property type="match status" value="1"/>
</dbReference>
<keyword evidence="5" id="KW-0472">Membrane</keyword>
<proteinExistence type="inferred from homology"/>
<feature type="domain" description="Guanylate cyclase" evidence="9">
    <location>
        <begin position="162"/>
        <end position="194"/>
    </location>
</feature>
<keyword evidence="3" id="KW-0547">Nucleotide-binding</keyword>
<comment type="similarity">
    <text evidence="7">Belongs to the adenylyl cyclase class-4/guanylyl cyclase family.</text>
</comment>
<dbReference type="Proteomes" id="UP001164746">
    <property type="component" value="Chromosome 4"/>
</dbReference>
<organism evidence="10 11">
    <name type="scientific">Mya arenaria</name>
    <name type="common">Soft-shell clam</name>
    <dbReference type="NCBI Taxonomy" id="6604"/>
    <lineage>
        <taxon>Eukaryota</taxon>
        <taxon>Metazoa</taxon>
        <taxon>Spiralia</taxon>
        <taxon>Lophotrochozoa</taxon>
        <taxon>Mollusca</taxon>
        <taxon>Bivalvia</taxon>
        <taxon>Autobranchia</taxon>
        <taxon>Heteroconchia</taxon>
        <taxon>Euheterodonta</taxon>
        <taxon>Imparidentia</taxon>
        <taxon>Neoheterodontei</taxon>
        <taxon>Myida</taxon>
        <taxon>Myoidea</taxon>
        <taxon>Myidae</taxon>
        <taxon>Mya</taxon>
    </lineage>
</organism>
<evidence type="ECO:0000256" key="2">
    <source>
        <dbReference type="ARBA" id="ARBA00022692"/>
    </source>
</evidence>
<gene>
    <name evidence="10" type="ORF">MAR_008305</name>
</gene>
<evidence type="ECO:0000256" key="4">
    <source>
        <dbReference type="ARBA" id="ARBA00022989"/>
    </source>
</evidence>
<protein>
    <submittedName>
        <fullName evidence="10">ANPRB-like protein</fullName>
    </submittedName>
</protein>
<evidence type="ECO:0000313" key="10">
    <source>
        <dbReference type="EMBL" id="WAR01747.1"/>
    </source>
</evidence>
<dbReference type="PANTHER" id="PTHR11920">
    <property type="entry name" value="GUANYLYL CYCLASE"/>
    <property type="match status" value="1"/>
</dbReference>
<evidence type="ECO:0000259" key="9">
    <source>
        <dbReference type="PROSITE" id="PS50125"/>
    </source>
</evidence>
<dbReference type="Pfam" id="PF00211">
    <property type="entry name" value="Guanylate_cyc"/>
    <property type="match status" value="1"/>
</dbReference>
<evidence type="ECO:0000313" key="11">
    <source>
        <dbReference type="Proteomes" id="UP001164746"/>
    </source>
</evidence>
<keyword evidence="2" id="KW-0812">Transmembrane</keyword>
<comment type="subcellular location">
    <subcellularLocation>
        <location evidence="1">Membrane</location>
    </subcellularLocation>
</comment>
<dbReference type="InterPro" id="IPR029787">
    <property type="entry name" value="Nucleotide_cyclase"/>
</dbReference>
<feature type="compositionally biased region" description="Acidic residues" evidence="8">
    <location>
        <begin position="244"/>
        <end position="255"/>
    </location>
</feature>
<evidence type="ECO:0000256" key="1">
    <source>
        <dbReference type="ARBA" id="ARBA00004370"/>
    </source>
</evidence>
<feature type="region of interest" description="Disordered" evidence="8">
    <location>
        <begin position="393"/>
        <end position="434"/>
    </location>
</feature>
<dbReference type="InterPro" id="IPR001054">
    <property type="entry name" value="A/G_cyclase"/>
</dbReference>
<dbReference type="SUPFAM" id="SSF55073">
    <property type="entry name" value="Nucleotide cyclase"/>
    <property type="match status" value="1"/>
</dbReference>
<evidence type="ECO:0000256" key="6">
    <source>
        <dbReference type="ARBA" id="ARBA00023239"/>
    </source>
</evidence>
<accession>A0ABY7DVN1</accession>
<dbReference type="PROSITE" id="PS00452">
    <property type="entry name" value="GUANYLATE_CYCLASE_1"/>
    <property type="match status" value="1"/>
</dbReference>
<dbReference type="PANTHER" id="PTHR11920:SF335">
    <property type="entry name" value="GUANYLATE CYCLASE"/>
    <property type="match status" value="1"/>
</dbReference>
<evidence type="ECO:0000256" key="5">
    <source>
        <dbReference type="ARBA" id="ARBA00023136"/>
    </source>
</evidence>
<reference evidence="10" key="1">
    <citation type="submission" date="2022-11" db="EMBL/GenBank/DDBJ databases">
        <title>Centuries of genome instability and evolution in soft-shell clam transmissible cancer (bioRxiv).</title>
        <authorList>
            <person name="Hart S.F.M."/>
            <person name="Yonemitsu M.A."/>
            <person name="Giersch R.M."/>
            <person name="Beal B.F."/>
            <person name="Arriagada G."/>
            <person name="Davis B.W."/>
            <person name="Ostrander E.A."/>
            <person name="Goff S.P."/>
            <person name="Metzger M.J."/>
        </authorList>
    </citation>
    <scope>NUCLEOTIDE SEQUENCE</scope>
    <source>
        <strain evidence="10">MELC-2E11</strain>
        <tissue evidence="10">Siphon/mantle</tissue>
    </source>
</reference>
<sequence>MVQQYHVAAESRSPCLSRDFWIVPLERLHQYGKINQPGLIKYRVPVGKLILDYTVTTEEFGRINDTHAGPGSSPVRTELALVVWRFRLLVFLAVNSHSPISSSREISTWEKLAAILYPVENKHEKNVMHSYTQKTVFFSKTKVQNSFAQLILHIWWCCFASGLHTGSVVAGVVGLTMPRYCLFGDTVNTASRMESNGKPLKIHISASTKGALDEFPKFIVEERGEITVKGKGSMTTYWLNGLDEEEEEEEDEDDVCSQSPDRNAKLNQVYDSDQEQEDTHEHTDQDNTINSGGKNSIADSGIGIDKAMDEKFGNVYLGIDAESIAREDEKETREQMQLFGRRKINFVDETDELSSNKHVYDSSDKDLRNNWSNENVVDYTVNSLYSEMTKGSSNIPPLGHNSNDQNSSIFHPPARADATNFMKSQHRWHNDYSD</sequence>
<evidence type="ECO:0000256" key="3">
    <source>
        <dbReference type="ARBA" id="ARBA00022741"/>
    </source>
</evidence>
<dbReference type="PROSITE" id="PS50125">
    <property type="entry name" value="GUANYLATE_CYCLASE_2"/>
    <property type="match status" value="1"/>
</dbReference>
<dbReference type="EMBL" id="CP111015">
    <property type="protein sequence ID" value="WAR01747.1"/>
    <property type="molecule type" value="Genomic_DNA"/>
</dbReference>
<keyword evidence="4" id="KW-1133">Transmembrane helix</keyword>
<dbReference type="InterPro" id="IPR018297">
    <property type="entry name" value="A/G_cyclase_CS"/>
</dbReference>
<feature type="region of interest" description="Disordered" evidence="8">
    <location>
        <begin position="244"/>
        <end position="263"/>
    </location>
</feature>
<dbReference type="CDD" id="cd07302">
    <property type="entry name" value="CHD"/>
    <property type="match status" value="1"/>
</dbReference>
<keyword evidence="11" id="KW-1185">Reference proteome</keyword>
<dbReference type="InterPro" id="IPR050401">
    <property type="entry name" value="Cyclic_nucleotide_synthase"/>
</dbReference>
<evidence type="ECO:0000256" key="7">
    <source>
        <dbReference type="RuleBase" id="RU000405"/>
    </source>
</evidence>
<keyword evidence="6 7" id="KW-0456">Lyase</keyword>
<feature type="compositionally biased region" description="Polar residues" evidence="8">
    <location>
        <begin position="393"/>
        <end position="409"/>
    </location>
</feature>
<dbReference type="Gene3D" id="3.30.70.1230">
    <property type="entry name" value="Nucleotide cyclase"/>
    <property type="match status" value="1"/>
</dbReference>